<name>A0A5N5SPT3_9CRUS</name>
<evidence type="ECO:0000313" key="2">
    <source>
        <dbReference type="EMBL" id="KAB7496073.1"/>
    </source>
</evidence>
<evidence type="ECO:0000256" key="1">
    <source>
        <dbReference type="SAM" id="MobiDB-lite"/>
    </source>
</evidence>
<dbReference type="PANTHER" id="PTHR13507:SF0">
    <property type="entry name" value="PRKR-INTERACTING PROTEIN 1"/>
    <property type="match status" value="1"/>
</dbReference>
<dbReference type="OrthoDB" id="10067079at2759"/>
<dbReference type="InterPro" id="IPR009548">
    <property type="entry name" value="Prkrip1"/>
</dbReference>
<feature type="compositionally biased region" description="Basic and acidic residues" evidence="1">
    <location>
        <begin position="161"/>
        <end position="180"/>
    </location>
</feature>
<dbReference type="GO" id="GO:0004860">
    <property type="term" value="F:protein kinase inhibitor activity"/>
    <property type="evidence" value="ECO:0007669"/>
    <property type="project" value="TreeGrafter"/>
</dbReference>
<reference evidence="2 3" key="1">
    <citation type="journal article" date="2019" name="PLoS Biol.">
        <title>Sex chromosomes control vertical transmission of feminizing Wolbachia symbionts in an isopod.</title>
        <authorList>
            <person name="Becking T."/>
            <person name="Chebbi M.A."/>
            <person name="Giraud I."/>
            <person name="Moumen B."/>
            <person name="Laverre T."/>
            <person name="Caubet Y."/>
            <person name="Peccoud J."/>
            <person name="Gilbert C."/>
            <person name="Cordaux R."/>
        </authorList>
    </citation>
    <scope>NUCLEOTIDE SEQUENCE [LARGE SCALE GENOMIC DNA]</scope>
    <source>
        <strain evidence="2">ANa2</strain>
        <tissue evidence="2">Whole body excluding digestive tract and cuticle</tissue>
    </source>
</reference>
<dbReference type="EMBL" id="SEYY01021793">
    <property type="protein sequence ID" value="KAB7496073.1"/>
    <property type="molecule type" value="Genomic_DNA"/>
</dbReference>
<gene>
    <name evidence="2" type="primary">prkrip1</name>
    <name evidence="2" type="ORF">Anas_00705</name>
</gene>
<dbReference type="GO" id="GO:0019901">
    <property type="term" value="F:protein kinase binding"/>
    <property type="evidence" value="ECO:0007669"/>
    <property type="project" value="TreeGrafter"/>
</dbReference>
<accession>A0A5N5SPT3</accession>
<comment type="caution">
    <text evidence="2">The sequence shown here is derived from an EMBL/GenBank/DDBJ whole genome shotgun (WGS) entry which is preliminary data.</text>
</comment>
<dbReference type="GO" id="GO:0005730">
    <property type="term" value="C:nucleolus"/>
    <property type="evidence" value="ECO:0007669"/>
    <property type="project" value="TreeGrafter"/>
</dbReference>
<dbReference type="PANTHER" id="PTHR13507">
    <property type="entry name" value="PRKR-INTERACTING PROTEIN 1"/>
    <property type="match status" value="1"/>
</dbReference>
<feature type="compositionally biased region" description="Basic and acidic residues" evidence="1">
    <location>
        <begin position="138"/>
        <end position="147"/>
    </location>
</feature>
<dbReference type="Pfam" id="PF06658">
    <property type="entry name" value="DUF1168"/>
    <property type="match status" value="1"/>
</dbReference>
<dbReference type="GO" id="GO:0003725">
    <property type="term" value="F:double-stranded RNA binding"/>
    <property type="evidence" value="ECO:0007669"/>
    <property type="project" value="InterPro"/>
</dbReference>
<feature type="region of interest" description="Disordered" evidence="1">
    <location>
        <begin position="109"/>
        <end position="180"/>
    </location>
</feature>
<evidence type="ECO:0000313" key="3">
    <source>
        <dbReference type="Proteomes" id="UP000326759"/>
    </source>
</evidence>
<keyword evidence="3" id="KW-1185">Reference proteome</keyword>
<proteinExistence type="predicted"/>
<sequence>MSDDCSDEEESKSKKVIRNAVDLQRIKLEKLMKNPEKPAFIPNVIKEKKFPDAPEFVRNVMGSSAGAGSGEFHVYRHIRRREYSRNLYLHSIKEKQELNEEHHKKLEEYKKEAEAKTAKKRAKRQKLKMKKRLKRLNKNKDDKKDENSESESESNQSESENENKNDDKNEQDQDDVSKIR</sequence>
<dbReference type="AlphaFoldDB" id="A0A5N5SPT3"/>
<feature type="compositionally biased region" description="Basic residues" evidence="1">
    <location>
        <begin position="118"/>
        <end position="137"/>
    </location>
</feature>
<dbReference type="Proteomes" id="UP000326759">
    <property type="component" value="Unassembled WGS sequence"/>
</dbReference>
<organism evidence="2 3">
    <name type="scientific">Armadillidium nasatum</name>
    <dbReference type="NCBI Taxonomy" id="96803"/>
    <lineage>
        <taxon>Eukaryota</taxon>
        <taxon>Metazoa</taxon>
        <taxon>Ecdysozoa</taxon>
        <taxon>Arthropoda</taxon>
        <taxon>Crustacea</taxon>
        <taxon>Multicrustacea</taxon>
        <taxon>Malacostraca</taxon>
        <taxon>Eumalacostraca</taxon>
        <taxon>Peracarida</taxon>
        <taxon>Isopoda</taxon>
        <taxon>Oniscidea</taxon>
        <taxon>Crinocheta</taxon>
        <taxon>Armadillidiidae</taxon>
        <taxon>Armadillidium</taxon>
    </lineage>
</organism>
<protein>
    <submittedName>
        <fullName evidence="2">PRKR-interacting protein 1-like protein</fullName>
    </submittedName>
</protein>